<feature type="non-terminal residue" evidence="4">
    <location>
        <position position="170"/>
    </location>
</feature>
<dbReference type="GO" id="GO:0003677">
    <property type="term" value="F:DNA binding"/>
    <property type="evidence" value="ECO:0007669"/>
    <property type="project" value="InterPro"/>
</dbReference>
<dbReference type="GO" id="GO:0005634">
    <property type="term" value="C:nucleus"/>
    <property type="evidence" value="ECO:0007669"/>
    <property type="project" value="UniProtKB-SubCell"/>
</dbReference>
<proteinExistence type="predicted"/>
<protein>
    <recommendedName>
        <fullName evidence="3">HTH psq-type domain-containing protein</fullName>
    </recommendedName>
</protein>
<evidence type="ECO:0000313" key="5">
    <source>
        <dbReference type="Proteomes" id="UP001328107"/>
    </source>
</evidence>
<dbReference type="SUPFAM" id="SSF46689">
    <property type="entry name" value="Homeodomain-like"/>
    <property type="match status" value="1"/>
</dbReference>
<dbReference type="EMBL" id="BTRK01000006">
    <property type="protein sequence ID" value="GMR59339.1"/>
    <property type="molecule type" value="Genomic_DNA"/>
</dbReference>
<evidence type="ECO:0000256" key="1">
    <source>
        <dbReference type="ARBA" id="ARBA00004123"/>
    </source>
</evidence>
<accession>A0AAN5IC92</accession>
<evidence type="ECO:0000313" key="4">
    <source>
        <dbReference type="EMBL" id="GMR59339.1"/>
    </source>
</evidence>
<evidence type="ECO:0000259" key="3">
    <source>
        <dbReference type="Pfam" id="PF05225"/>
    </source>
</evidence>
<keyword evidence="5" id="KW-1185">Reference proteome</keyword>
<dbReference type="Proteomes" id="UP001328107">
    <property type="component" value="Unassembled WGS sequence"/>
</dbReference>
<dbReference type="AlphaFoldDB" id="A0AAN5IC92"/>
<evidence type="ECO:0000256" key="2">
    <source>
        <dbReference type="SAM" id="MobiDB-lite"/>
    </source>
</evidence>
<dbReference type="InterPro" id="IPR009057">
    <property type="entry name" value="Homeodomain-like_sf"/>
</dbReference>
<feature type="non-terminal residue" evidence="4">
    <location>
        <position position="1"/>
    </location>
</feature>
<feature type="domain" description="HTH psq-type" evidence="3">
    <location>
        <begin position="50"/>
        <end position="91"/>
    </location>
</feature>
<comment type="subcellular location">
    <subcellularLocation>
        <location evidence="1">Nucleus</location>
    </subcellularLocation>
</comment>
<dbReference type="InterPro" id="IPR007889">
    <property type="entry name" value="HTH_Psq"/>
</dbReference>
<reference evidence="5" key="1">
    <citation type="submission" date="2022-10" db="EMBL/GenBank/DDBJ databases">
        <title>Genome assembly of Pristionchus species.</title>
        <authorList>
            <person name="Yoshida K."/>
            <person name="Sommer R.J."/>
        </authorList>
    </citation>
    <scope>NUCLEOTIDE SEQUENCE [LARGE SCALE GENOMIC DNA]</scope>
    <source>
        <strain evidence="5">RS5460</strain>
    </source>
</reference>
<feature type="compositionally biased region" description="Basic and acidic residues" evidence="2">
    <location>
        <begin position="97"/>
        <end position="121"/>
    </location>
</feature>
<feature type="region of interest" description="Disordered" evidence="2">
    <location>
        <begin position="80"/>
        <end position="121"/>
    </location>
</feature>
<gene>
    <name evidence="4" type="ORF">PMAYCL1PPCAC_29534</name>
</gene>
<dbReference type="Pfam" id="PF05225">
    <property type="entry name" value="HTH_psq"/>
    <property type="match status" value="1"/>
</dbReference>
<name>A0AAN5IC92_9BILA</name>
<organism evidence="4 5">
    <name type="scientific">Pristionchus mayeri</name>
    <dbReference type="NCBI Taxonomy" id="1317129"/>
    <lineage>
        <taxon>Eukaryota</taxon>
        <taxon>Metazoa</taxon>
        <taxon>Ecdysozoa</taxon>
        <taxon>Nematoda</taxon>
        <taxon>Chromadorea</taxon>
        <taxon>Rhabditida</taxon>
        <taxon>Rhabditina</taxon>
        <taxon>Diplogasteromorpha</taxon>
        <taxon>Diplogasteroidea</taxon>
        <taxon>Neodiplogasteridae</taxon>
        <taxon>Pristionchus</taxon>
    </lineage>
</organism>
<dbReference type="Gene3D" id="1.10.10.60">
    <property type="entry name" value="Homeodomain-like"/>
    <property type="match status" value="1"/>
</dbReference>
<comment type="caution">
    <text evidence="4">The sequence shown here is derived from an EMBL/GenBank/DDBJ whole genome shotgun (WGS) entry which is preliminary data.</text>
</comment>
<sequence length="170" mass="20067">SDSAMEEYVEYDVMDGEEVVYEEERDAVRYQMPSRPFVVKGRTYLTTSLFAEAVKAVMKGKLNVNKAAAVYGIPRTSLQRKVAQSREEHKRKANKSYVEKLEEEAKARKEKDSEEDEKRQWSEEYQKRLEQIAMHAIVEDPGEGPRKRMEIFLLHLKYEWRDEGWKGTKR</sequence>